<feature type="domain" description="Mur ligase central" evidence="10">
    <location>
        <begin position="112"/>
        <end position="279"/>
    </location>
</feature>
<evidence type="ECO:0000313" key="12">
    <source>
        <dbReference type="Proteomes" id="UP000218160"/>
    </source>
</evidence>
<dbReference type="GO" id="GO:0071555">
    <property type="term" value="P:cell wall organization"/>
    <property type="evidence" value="ECO:0007669"/>
    <property type="project" value="UniProtKB-KW"/>
</dbReference>
<keyword evidence="4 7" id="KW-0436">Ligase</keyword>
<comment type="similarity">
    <text evidence="7">Belongs to the MurCDEF family.</text>
</comment>
<keyword evidence="6 7" id="KW-0067">ATP-binding</keyword>
<organism evidence="11 12">
    <name type="scientific">Candidatus Enterovibrio altilux</name>
    <dbReference type="NCBI Taxonomy" id="1927128"/>
    <lineage>
        <taxon>Bacteria</taxon>
        <taxon>Pseudomonadati</taxon>
        <taxon>Pseudomonadota</taxon>
        <taxon>Gammaproteobacteria</taxon>
        <taxon>Vibrionales</taxon>
        <taxon>Vibrionaceae</taxon>
        <taxon>Enterovibrio</taxon>
    </lineage>
</organism>
<dbReference type="Pfam" id="PF02875">
    <property type="entry name" value="Mur_ligase_C"/>
    <property type="match status" value="1"/>
</dbReference>
<dbReference type="GO" id="GO:0005524">
    <property type="term" value="F:ATP binding"/>
    <property type="evidence" value="ECO:0007669"/>
    <property type="project" value="UniProtKB-UniRule"/>
</dbReference>
<dbReference type="Pfam" id="PF08245">
    <property type="entry name" value="Mur_ligase_M"/>
    <property type="match status" value="1"/>
</dbReference>
<dbReference type="Gene3D" id="3.90.190.20">
    <property type="entry name" value="Mur ligase, C-terminal domain"/>
    <property type="match status" value="1"/>
</dbReference>
<proteinExistence type="inferred from homology"/>
<dbReference type="InterPro" id="IPR004101">
    <property type="entry name" value="Mur_ligase_C"/>
</dbReference>
<evidence type="ECO:0000256" key="7">
    <source>
        <dbReference type="HAMAP-Rule" id="MF_00639"/>
    </source>
</evidence>
<keyword evidence="7 8" id="KW-0131">Cell cycle</keyword>
<evidence type="ECO:0000256" key="4">
    <source>
        <dbReference type="ARBA" id="ARBA00022598"/>
    </source>
</evidence>
<keyword evidence="12" id="KW-1185">Reference proteome</keyword>
<dbReference type="NCBIfam" id="TIGR01087">
    <property type="entry name" value="murD"/>
    <property type="match status" value="1"/>
</dbReference>
<keyword evidence="3 7" id="KW-0963">Cytoplasm</keyword>
<accession>A0A291B7J9</accession>
<dbReference type="Proteomes" id="UP000218160">
    <property type="component" value="Chromosome 1"/>
</dbReference>
<dbReference type="PANTHER" id="PTHR43692:SF1">
    <property type="entry name" value="UDP-N-ACETYLMURAMOYLALANINE--D-GLUTAMATE LIGASE"/>
    <property type="match status" value="1"/>
</dbReference>
<dbReference type="GO" id="GO:0009252">
    <property type="term" value="P:peptidoglycan biosynthetic process"/>
    <property type="evidence" value="ECO:0007669"/>
    <property type="project" value="UniProtKB-UniRule"/>
</dbReference>
<comment type="pathway">
    <text evidence="2 7 8">Cell wall biogenesis; peptidoglycan biosynthesis.</text>
</comment>
<dbReference type="SUPFAM" id="SSF53244">
    <property type="entry name" value="MurD-like peptide ligases, peptide-binding domain"/>
    <property type="match status" value="1"/>
</dbReference>
<evidence type="ECO:0000259" key="9">
    <source>
        <dbReference type="Pfam" id="PF02875"/>
    </source>
</evidence>
<dbReference type="Pfam" id="PF21799">
    <property type="entry name" value="MurD-like_N"/>
    <property type="match status" value="1"/>
</dbReference>
<dbReference type="GO" id="GO:0005737">
    <property type="term" value="C:cytoplasm"/>
    <property type="evidence" value="ECO:0007669"/>
    <property type="project" value="UniProtKB-SubCell"/>
</dbReference>
<name>A0A291B7J9_9GAMM</name>
<dbReference type="KEGG" id="elux:BTN50_0440"/>
<dbReference type="SUPFAM" id="SSF53623">
    <property type="entry name" value="MurD-like peptide ligases, catalytic domain"/>
    <property type="match status" value="1"/>
</dbReference>
<dbReference type="InterPro" id="IPR036615">
    <property type="entry name" value="Mur_ligase_C_dom_sf"/>
</dbReference>
<keyword evidence="7 8" id="KW-0573">Peptidoglycan synthesis</keyword>
<feature type="domain" description="Mur ligase C-terminal" evidence="9">
    <location>
        <begin position="301"/>
        <end position="412"/>
    </location>
</feature>
<sequence>MTGTTKNCVVVIGVGMTGLSVVNYLLRKGGDIDIKVIDTQMVRQGSVQLPSEVELHAGGWNMNWLLNANQIIVSPGVALATPELKEAAAKGIEIIGDIELFARDVSVPVIGVTGSNGKSTVTSLVGEMAKTAGINVGVGGNIGFAALDMLMNDHALYILELSSFQLETTLSLDLAAAVFLNFSEDHMNRYIGMGDYHDAKLRIYLQAALAVWNQDDTKTMPVEHANAIRFGLTDGEYTLTLRDGFEWLTANDEQIMPVSDILLVGRHNVANCLAAMAAADAVGIERIAQCAAIRQYRGLPHRCQKVLEQDGVLWVNDSKATNLASTLAALNGIRRDGKLHLMVGGDGKGANFVSLKPVLEKLNVTLYCFGCNGQSFSALVERPVVVETLQQAMDIAAKDAVSGDMVLLSPACASFDQFLNCMVRGDTFAAYASVAVSKKHEDRS</sequence>
<evidence type="ECO:0000256" key="2">
    <source>
        <dbReference type="ARBA" id="ARBA00004752"/>
    </source>
</evidence>
<dbReference type="UniPathway" id="UPA00219"/>
<comment type="subcellular location">
    <subcellularLocation>
        <location evidence="1 7 8">Cytoplasm</location>
    </subcellularLocation>
</comment>
<evidence type="ECO:0000256" key="6">
    <source>
        <dbReference type="ARBA" id="ARBA00022840"/>
    </source>
</evidence>
<keyword evidence="7 8" id="KW-0132">Cell division</keyword>
<evidence type="ECO:0000256" key="1">
    <source>
        <dbReference type="ARBA" id="ARBA00004496"/>
    </source>
</evidence>
<dbReference type="AlphaFoldDB" id="A0A291B7J9"/>
<dbReference type="EMBL" id="CP020660">
    <property type="protein sequence ID" value="ATF08970.1"/>
    <property type="molecule type" value="Genomic_DNA"/>
</dbReference>
<dbReference type="InterPro" id="IPR013221">
    <property type="entry name" value="Mur_ligase_cen"/>
</dbReference>
<evidence type="ECO:0000259" key="10">
    <source>
        <dbReference type="Pfam" id="PF08245"/>
    </source>
</evidence>
<dbReference type="HAMAP" id="MF_00639">
    <property type="entry name" value="MurD"/>
    <property type="match status" value="1"/>
</dbReference>
<evidence type="ECO:0000256" key="3">
    <source>
        <dbReference type="ARBA" id="ARBA00022490"/>
    </source>
</evidence>
<dbReference type="Gene3D" id="3.40.50.720">
    <property type="entry name" value="NAD(P)-binding Rossmann-like Domain"/>
    <property type="match status" value="1"/>
</dbReference>
<evidence type="ECO:0000256" key="5">
    <source>
        <dbReference type="ARBA" id="ARBA00022741"/>
    </source>
</evidence>
<dbReference type="InterPro" id="IPR036565">
    <property type="entry name" value="Mur-like_cat_sf"/>
</dbReference>
<gene>
    <name evidence="7" type="primary">murD</name>
    <name evidence="11" type="ORF">BTN50_0440</name>
</gene>
<dbReference type="GO" id="GO:0008360">
    <property type="term" value="P:regulation of cell shape"/>
    <property type="evidence" value="ECO:0007669"/>
    <property type="project" value="UniProtKB-KW"/>
</dbReference>
<dbReference type="InterPro" id="IPR005762">
    <property type="entry name" value="MurD"/>
</dbReference>
<dbReference type="EC" id="6.3.2.9" evidence="7 8"/>
<comment type="catalytic activity">
    <reaction evidence="7 8">
        <text>UDP-N-acetyl-alpha-D-muramoyl-L-alanine + D-glutamate + ATP = UDP-N-acetyl-alpha-D-muramoyl-L-alanyl-D-glutamate + ADP + phosphate + H(+)</text>
        <dbReference type="Rhea" id="RHEA:16429"/>
        <dbReference type="ChEBI" id="CHEBI:15378"/>
        <dbReference type="ChEBI" id="CHEBI:29986"/>
        <dbReference type="ChEBI" id="CHEBI:30616"/>
        <dbReference type="ChEBI" id="CHEBI:43474"/>
        <dbReference type="ChEBI" id="CHEBI:83898"/>
        <dbReference type="ChEBI" id="CHEBI:83900"/>
        <dbReference type="ChEBI" id="CHEBI:456216"/>
        <dbReference type="EC" id="6.3.2.9"/>
    </reaction>
</comment>
<feature type="binding site" evidence="7">
    <location>
        <begin position="114"/>
        <end position="120"/>
    </location>
    <ligand>
        <name>ATP</name>
        <dbReference type="ChEBI" id="CHEBI:30616"/>
    </ligand>
</feature>
<dbReference type="OrthoDB" id="9809796at2"/>
<dbReference type="PANTHER" id="PTHR43692">
    <property type="entry name" value="UDP-N-ACETYLMURAMOYLALANINE--D-GLUTAMATE LIGASE"/>
    <property type="match status" value="1"/>
</dbReference>
<keyword evidence="7 8" id="KW-0133">Cell shape</keyword>
<comment type="function">
    <text evidence="7 8">Cell wall formation. Catalyzes the addition of glutamate to the nucleotide precursor UDP-N-acetylmuramoyl-L-alanine (UMA).</text>
</comment>
<evidence type="ECO:0000256" key="8">
    <source>
        <dbReference type="RuleBase" id="RU003664"/>
    </source>
</evidence>
<keyword evidence="5 7" id="KW-0547">Nucleotide-binding</keyword>
<dbReference type="Gene3D" id="3.40.1190.10">
    <property type="entry name" value="Mur-like, catalytic domain"/>
    <property type="match status" value="1"/>
</dbReference>
<keyword evidence="7 8" id="KW-0961">Cell wall biogenesis/degradation</keyword>
<protein>
    <recommendedName>
        <fullName evidence="7 8">UDP-N-acetylmuramoylalanine--D-glutamate ligase</fullName>
        <ecNumber evidence="7 8">6.3.2.9</ecNumber>
    </recommendedName>
    <alternativeName>
        <fullName evidence="7">D-glutamic acid-adding enzyme</fullName>
    </alternativeName>
    <alternativeName>
        <fullName evidence="7">UDP-N-acetylmuramoyl-L-alanyl-D-glutamate synthetase</fullName>
    </alternativeName>
</protein>
<dbReference type="RefSeq" id="WP_096618822.1">
    <property type="nucleotide sequence ID" value="NZ_CP020660.1"/>
</dbReference>
<evidence type="ECO:0000313" key="11">
    <source>
        <dbReference type="EMBL" id="ATF08970.1"/>
    </source>
</evidence>
<dbReference type="GO" id="GO:0008764">
    <property type="term" value="F:UDP-N-acetylmuramoylalanine-D-glutamate ligase activity"/>
    <property type="evidence" value="ECO:0007669"/>
    <property type="project" value="UniProtKB-UniRule"/>
</dbReference>
<dbReference type="SUPFAM" id="SSF51984">
    <property type="entry name" value="MurCD N-terminal domain"/>
    <property type="match status" value="1"/>
</dbReference>
<dbReference type="GO" id="GO:0051301">
    <property type="term" value="P:cell division"/>
    <property type="evidence" value="ECO:0007669"/>
    <property type="project" value="UniProtKB-KW"/>
</dbReference>
<reference evidence="12" key="1">
    <citation type="submission" date="2017-04" db="EMBL/GenBank/DDBJ databases">
        <title>Genome evolution of the luminous symbionts of deep sea anglerfish.</title>
        <authorList>
            <person name="Hendry T.A."/>
        </authorList>
    </citation>
    <scope>NUCLEOTIDE SEQUENCE [LARGE SCALE GENOMIC DNA]</scope>
</reference>